<protein>
    <submittedName>
        <fullName evidence="1">Uncharacterized protein</fullName>
    </submittedName>
</protein>
<sequence length="42" mass="4414">MATQYSASAHDTSFEYAVRDNSVLSVVGARGIKAALIADQQA</sequence>
<evidence type="ECO:0000313" key="2">
    <source>
        <dbReference type="Proteomes" id="UP000065641"/>
    </source>
</evidence>
<organism evidence="1 2">
    <name type="scientific">Pseudohongiella spirulinae</name>
    <dbReference type="NCBI Taxonomy" id="1249552"/>
    <lineage>
        <taxon>Bacteria</taxon>
        <taxon>Pseudomonadati</taxon>
        <taxon>Pseudomonadota</taxon>
        <taxon>Gammaproteobacteria</taxon>
        <taxon>Pseudomonadales</taxon>
        <taxon>Pseudohongiellaceae</taxon>
        <taxon>Pseudohongiella</taxon>
    </lineage>
</organism>
<accession>A0A0S2KI19</accession>
<dbReference type="KEGG" id="pspi:PS2015_3060"/>
<evidence type="ECO:0000313" key="1">
    <source>
        <dbReference type="EMBL" id="ALO47684.1"/>
    </source>
</evidence>
<dbReference type="AlphaFoldDB" id="A0A0S2KI19"/>
<gene>
    <name evidence="1" type="ORF">PS2015_3060</name>
</gene>
<dbReference type="STRING" id="1249552.PS2015_3060"/>
<name>A0A0S2KI19_9GAMM</name>
<proteinExistence type="predicted"/>
<dbReference type="EMBL" id="CP013189">
    <property type="protein sequence ID" value="ALO47684.1"/>
    <property type="molecule type" value="Genomic_DNA"/>
</dbReference>
<dbReference type="Proteomes" id="UP000065641">
    <property type="component" value="Chromosome"/>
</dbReference>
<keyword evidence="2" id="KW-1185">Reference proteome</keyword>
<reference evidence="1 2" key="1">
    <citation type="submission" date="2015-11" db="EMBL/GenBank/DDBJ databases">
        <authorList>
            <person name="Zhang Y."/>
            <person name="Guo Z."/>
        </authorList>
    </citation>
    <scope>NUCLEOTIDE SEQUENCE [LARGE SCALE GENOMIC DNA]</scope>
    <source>
        <strain evidence="1 2">KCTC 32221</strain>
    </source>
</reference>